<dbReference type="Gene3D" id="2.30.30.40">
    <property type="entry name" value="SH3 Domains"/>
    <property type="match status" value="1"/>
</dbReference>
<dbReference type="SUPFAM" id="SSF50341">
    <property type="entry name" value="CheW-like"/>
    <property type="match status" value="1"/>
</dbReference>
<dbReference type="PANTHER" id="PTHR22617:SF23">
    <property type="entry name" value="CHEMOTAXIS PROTEIN CHEW"/>
    <property type="match status" value="1"/>
</dbReference>
<feature type="domain" description="CheW-like" evidence="1">
    <location>
        <begin position="13"/>
        <end position="167"/>
    </location>
</feature>
<dbReference type="InterPro" id="IPR002545">
    <property type="entry name" value="CheW-lke_dom"/>
</dbReference>
<protein>
    <recommendedName>
        <fullName evidence="1">CheW-like domain-containing protein</fullName>
    </recommendedName>
</protein>
<reference evidence="2" key="1">
    <citation type="journal article" date="2015" name="Nature">
        <title>Complex archaea that bridge the gap between prokaryotes and eukaryotes.</title>
        <authorList>
            <person name="Spang A."/>
            <person name="Saw J.H."/>
            <person name="Jorgensen S.L."/>
            <person name="Zaremba-Niedzwiedzka K."/>
            <person name="Martijn J."/>
            <person name="Lind A.E."/>
            <person name="van Eijk R."/>
            <person name="Schleper C."/>
            <person name="Guy L."/>
            <person name="Ettema T.J."/>
        </authorList>
    </citation>
    <scope>NUCLEOTIDE SEQUENCE</scope>
</reference>
<sequence>MAQKRNYDDDVEQISILTFQVGWEQFVIDLLDVKEIIQAGQIRKLPKSLDFIDGIYNYRGEIIHIINLKKKLNLNVYILYEAQHSSFDQDSSEHNQFIIILKVDNDLTGFYVDKIVSIDHILPDEIVGLSPIFQTSVAIEFIKGIINFKDRPRVMLDLTKIFNEVEKIRIQQDLSSLT</sequence>
<dbReference type="InterPro" id="IPR036061">
    <property type="entry name" value="CheW-like_dom_sf"/>
</dbReference>
<gene>
    <name evidence="2" type="ORF">LCGC14_2062140</name>
</gene>
<dbReference type="Pfam" id="PF01584">
    <property type="entry name" value="CheW"/>
    <property type="match status" value="1"/>
</dbReference>
<dbReference type="Gene3D" id="2.40.50.180">
    <property type="entry name" value="CheA-289, Domain 4"/>
    <property type="match status" value="1"/>
</dbReference>
<organism evidence="2">
    <name type="scientific">marine sediment metagenome</name>
    <dbReference type="NCBI Taxonomy" id="412755"/>
    <lineage>
        <taxon>unclassified sequences</taxon>
        <taxon>metagenomes</taxon>
        <taxon>ecological metagenomes</taxon>
    </lineage>
</organism>
<dbReference type="GO" id="GO:0006935">
    <property type="term" value="P:chemotaxis"/>
    <property type="evidence" value="ECO:0007669"/>
    <property type="project" value="InterPro"/>
</dbReference>
<evidence type="ECO:0000313" key="2">
    <source>
        <dbReference type="EMBL" id="KKL74712.1"/>
    </source>
</evidence>
<dbReference type="GO" id="GO:0005829">
    <property type="term" value="C:cytosol"/>
    <property type="evidence" value="ECO:0007669"/>
    <property type="project" value="TreeGrafter"/>
</dbReference>
<comment type="caution">
    <text evidence="2">The sequence shown here is derived from an EMBL/GenBank/DDBJ whole genome shotgun (WGS) entry which is preliminary data.</text>
</comment>
<dbReference type="GO" id="GO:0007165">
    <property type="term" value="P:signal transduction"/>
    <property type="evidence" value="ECO:0007669"/>
    <property type="project" value="InterPro"/>
</dbReference>
<accession>A0A0F9HHS7</accession>
<proteinExistence type="predicted"/>
<dbReference type="InterPro" id="IPR039315">
    <property type="entry name" value="CheW"/>
</dbReference>
<dbReference type="SMART" id="SM00260">
    <property type="entry name" value="CheW"/>
    <property type="match status" value="1"/>
</dbReference>
<dbReference type="PANTHER" id="PTHR22617">
    <property type="entry name" value="CHEMOTAXIS SENSOR HISTIDINE KINASE-RELATED"/>
    <property type="match status" value="1"/>
</dbReference>
<name>A0A0F9HHS7_9ZZZZ</name>
<evidence type="ECO:0000259" key="1">
    <source>
        <dbReference type="PROSITE" id="PS50851"/>
    </source>
</evidence>
<dbReference type="PROSITE" id="PS50851">
    <property type="entry name" value="CHEW"/>
    <property type="match status" value="1"/>
</dbReference>
<dbReference type="AlphaFoldDB" id="A0A0F9HHS7"/>
<dbReference type="EMBL" id="LAZR01024564">
    <property type="protein sequence ID" value="KKL74712.1"/>
    <property type="molecule type" value="Genomic_DNA"/>
</dbReference>